<reference evidence="1" key="1">
    <citation type="submission" date="2019-05" db="EMBL/GenBank/DDBJ databases">
        <title>Isolation and characterization of methanogens from the cold seep sediment at Four-Way Closure Ridge.</title>
        <authorList>
            <person name="You Y.-T."/>
            <person name="Chen S.-C."/>
            <person name="Zhang W.-L."/>
            <person name="Lai M.-C."/>
        </authorList>
    </citation>
    <scope>NUCLEOTIDE SEQUENCE</scope>
    <source>
        <strain evidence="1">FWC-SCC3</strain>
    </source>
</reference>
<gene>
    <name evidence="1" type="ORF">FGW20_01590</name>
</gene>
<dbReference type="Pfam" id="PF18905">
    <property type="entry name" value="DUF5661"/>
    <property type="match status" value="1"/>
</dbReference>
<dbReference type="RefSeq" id="WP_301676365.1">
    <property type="nucleotide sequence ID" value="NZ_VCYI01000002.1"/>
</dbReference>
<dbReference type="EMBL" id="VCYI01000002">
    <property type="protein sequence ID" value="MDN7011752.1"/>
    <property type="molecule type" value="Genomic_DNA"/>
</dbReference>
<accession>A0ABT8LYL2</accession>
<evidence type="ECO:0000313" key="1">
    <source>
        <dbReference type="EMBL" id="MDN7011752.1"/>
    </source>
</evidence>
<name>A0ABT8LYL2_9EURY</name>
<dbReference type="InterPro" id="IPR043720">
    <property type="entry name" value="DUF5661"/>
</dbReference>
<evidence type="ECO:0000313" key="2">
    <source>
        <dbReference type="Proteomes" id="UP001168423"/>
    </source>
</evidence>
<proteinExistence type="predicted"/>
<comment type="caution">
    <text evidence="1">The sequence shown here is derived from an EMBL/GenBank/DDBJ whole genome shotgun (WGS) entry which is preliminary data.</text>
</comment>
<keyword evidence="2" id="KW-1185">Reference proteome</keyword>
<sequence>MARRDVTSEEAKVMGEQLGITWKEFDVEQFRRGMVVELEHGLRDPATNVTDDDLFLTAKIALAHLNEFPDYYDRLEEMEEEAEAYWAEQKAQAP</sequence>
<organism evidence="1 2">
    <name type="scientific">Methanoculleus methanifontis</name>
    <dbReference type="NCBI Taxonomy" id="2584086"/>
    <lineage>
        <taxon>Archaea</taxon>
        <taxon>Methanobacteriati</taxon>
        <taxon>Methanobacteriota</taxon>
        <taxon>Stenosarchaea group</taxon>
        <taxon>Methanomicrobia</taxon>
        <taxon>Methanomicrobiales</taxon>
        <taxon>Methanomicrobiaceae</taxon>
        <taxon>Methanoculleus</taxon>
    </lineage>
</organism>
<protein>
    <submittedName>
        <fullName evidence="1">Uncharacterized protein</fullName>
    </submittedName>
</protein>
<dbReference type="Proteomes" id="UP001168423">
    <property type="component" value="Unassembled WGS sequence"/>
</dbReference>